<keyword evidence="1" id="KW-0645">Protease</keyword>
<gene>
    <name evidence="5" type="ORF">K444DRAFT_584032</name>
</gene>
<dbReference type="InterPro" id="IPR000209">
    <property type="entry name" value="Peptidase_S8/S53_dom"/>
</dbReference>
<organism evidence="5 6">
    <name type="scientific">Hyaloscypha bicolor E</name>
    <dbReference type="NCBI Taxonomy" id="1095630"/>
    <lineage>
        <taxon>Eukaryota</taxon>
        <taxon>Fungi</taxon>
        <taxon>Dikarya</taxon>
        <taxon>Ascomycota</taxon>
        <taxon>Pezizomycotina</taxon>
        <taxon>Leotiomycetes</taxon>
        <taxon>Helotiales</taxon>
        <taxon>Hyaloscyphaceae</taxon>
        <taxon>Hyaloscypha</taxon>
        <taxon>Hyaloscypha bicolor</taxon>
    </lineage>
</organism>
<dbReference type="Pfam" id="PF00082">
    <property type="entry name" value="Peptidase_S8"/>
    <property type="match status" value="1"/>
</dbReference>
<dbReference type="AlphaFoldDB" id="A0A2J6TLQ2"/>
<reference evidence="5 6" key="1">
    <citation type="submission" date="2016-04" db="EMBL/GenBank/DDBJ databases">
        <title>A degradative enzymes factory behind the ericoid mycorrhizal symbiosis.</title>
        <authorList>
            <consortium name="DOE Joint Genome Institute"/>
            <person name="Martino E."/>
            <person name="Morin E."/>
            <person name="Grelet G."/>
            <person name="Kuo A."/>
            <person name="Kohler A."/>
            <person name="Daghino S."/>
            <person name="Barry K."/>
            <person name="Choi C."/>
            <person name="Cichocki N."/>
            <person name="Clum A."/>
            <person name="Copeland A."/>
            <person name="Hainaut M."/>
            <person name="Haridas S."/>
            <person name="Labutti K."/>
            <person name="Lindquist E."/>
            <person name="Lipzen A."/>
            <person name="Khouja H.-R."/>
            <person name="Murat C."/>
            <person name="Ohm R."/>
            <person name="Olson A."/>
            <person name="Spatafora J."/>
            <person name="Veneault-Fourrey C."/>
            <person name="Henrissat B."/>
            <person name="Grigoriev I."/>
            <person name="Martin F."/>
            <person name="Perotto S."/>
        </authorList>
    </citation>
    <scope>NUCLEOTIDE SEQUENCE [LARGE SCALE GENOMIC DNA]</scope>
    <source>
        <strain evidence="5 6">E</strain>
    </source>
</reference>
<proteinExistence type="predicted"/>
<dbReference type="InterPro" id="IPR036852">
    <property type="entry name" value="Peptidase_S8/S53_dom_sf"/>
</dbReference>
<dbReference type="GO" id="GO:0004252">
    <property type="term" value="F:serine-type endopeptidase activity"/>
    <property type="evidence" value="ECO:0007669"/>
    <property type="project" value="InterPro"/>
</dbReference>
<accession>A0A2J6TLQ2</accession>
<dbReference type="InterPro" id="IPR023828">
    <property type="entry name" value="Peptidase_S8_Ser-AS"/>
</dbReference>
<dbReference type="GeneID" id="36585924"/>
<dbReference type="Gene3D" id="3.40.50.200">
    <property type="entry name" value="Peptidase S8/S53 domain"/>
    <property type="match status" value="1"/>
</dbReference>
<dbReference type="PROSITE" id="PS00138">
    <property type="entry name" value="SUBTILASE_SER"/>
    <property type="match status" value="1"/>
</dbReference>
<keyword evidence="6" id="KW-1185">Reference proteome</keyword>
<dbReference type="RefSeq" id="XP_024740854.1">
    <property type="nucleotide sequence ID" value="XM_024877847.1"/>
</dbReference>
<dbReference type="Proteomes" id="UP000235371">
    <property type="component" value="Unassembled WGS sequence"/>
</dbReference>
<sequence length="229" mass="25552">MVAKVSEDKEFKEGDSLKIAQAIRWAVKEDADIISLSLGFKRDIPVIDAELEDAINPEEGNENTRPRVVFAAASNWGYNFPLAFPACKYGVFCVYSVNGFGFDGKFAPKYSTHNEADPDKLPPFATLGVAIESEWKGEKVWLTGTSYAAPIAAAIAGNIIEFARRNLNLDDYKWRHISSFKGMRGVLHLMCMKGDSEDFTYLAPWHLARNGYNTKKDIGDAIKRRIGYA</sequence>
<protein>
    <recommendedName>
        <fullName evidence="4">Peptidase S8/S53 domain-containing protein</fullName>
    </recommendedName>
</protein>
<evidence type="ECO:0000313" key="6">
    <source>
        <dbReference type="Proteomes" id="UP000235371"/>
    </source>
</evidence>
<keyword evidence="3" id="KW-0720">Serine protease</keyword>
<dbReference type="GO" id="GO:0006508">
    <property type="term" value="P:proteolysis"/>
    <property type="evidence" value="ECO:0007669"/>
    <property type="project" value="UniProtKB-KW"/>
</dbReference>
<name>A0A2J6TLQ2_9HELO</name>
<evidence type="ECO:0000256" key="1">
    <source>
        <dbReference type="ARBA" id="ARBA00022670"/>
    </source>
</evidence>
<evidence type="ECO:0000256" key="2">
    <source>
        <dbReference type="ARBA" id="ARBA00022801"/>
    </source>
</evidence>
<feature type="domain" description="Peptidase S8/S53" evidence="4">
    <location>
        <begin position="13"/>
        <end position="169"/>
    </location>
</feature>
<evidence type="ECO:0000259" key="4">
    <source>
        <dbReference type="Pfam" id="PF00082"/>
    </source>
</evidence>
<dbReference type="OrthoDB" id="206201at2759"/>
<evidence type="ECO:0000256" key="3">
    <source>
        <dbReference type="ARBA" id="ARBA00022825"/>
    </source>
</evidence>
<dbReference type="InParanoid" id="A0A2J6TLQ2"/>
<dbReference type="CDD" id="cd00306">
    <property type="entry name" value="Peptidases_S8_S53"/>
    <property type="match status" value="1"/>
</dbReference>
<evidence type="ECO:0000313" key="5">
    <source>
        <dbReference type="EMBL" id="PMD63950.1"/>
    </source>
</evidence>
<dbReference type="SUPFAM" id="SSF52743">
    <property type="entry name" value="Subtilisin-like"/>
    <property type="match status" value="1"/>
</dbReference>
<dbReference type="EMBL" id="KZ613777">
    <property type="protein sequence ID" value="PMD63950.1"/>
    <property type="molecule type" value="Genomic_DNA"/>
</dbReference>
<keyword evidence="2" id="KW-0378">Hydrolase</keyword>
<dbReference type="STRING" id="1095630.A0A2J6TLQ2"/>